<feature type="compositionally biased region" description="Gly residues" evidence="5">
    <location>
        <begin position="396"/>
        <end position="427"/>
    </location>
</feature>
<dbReference type="RefSeq" id="XP_032813164.1">
    <property type="nucleotide sequence ID" value="XM_032957273.1"/>
</dbReference>
<feature type="compositionally biased region" description="Pro residues" evidence="5">
    <location>
        <begin position="651"/>
        <end position="661"/>
    </location>
</feature>
<feature type="compositionally biased region" description="Polar residues" evidence="5">
    <location>
        <begin position="827"/>
        <end position="837"/>
    </location>
</feature>
<dbReference type="CTD" id="54529"/>
<dbReference type="PANTHER" id="PTHR45937:SF1">
    <property type="entry name" value="ASPARAGINE SYNTHETASE DOMAIN-CONTAINING PROTEIN 1"/>
    <property type="match status" value="1"/>
</dbReference>
<evidence type="ECO:0000256" key="4">
    <source>
        <dbReference type="ARBA" id="ARBA00040716"/>
    </source>
</evidence>
<dbReference type="InterPro" id="IPR029055">
    <property type="entry name" value="Ntn_hydrolases_N"/>
</dbReference>
<dbReference type="InterPro" id="IPR017932">
    <property type="entry name" value="GATase_2_dom"/>
</dbReference>
<protein>
    <recommendedName>
        <fullName evidence="4">Asparagine synthetase domain-containing protein 1</fullName>
    </recommendedName>
</protein>
<gene>
    <name evidence="8" type="primary">ASNSD1</name>
</gene>
<keyword evidence="1" id="KW-0028">Amino-acid biosynthesis</keyword>
<dbReference type="AlphaFoldDB" id="A0AAJ7T988"/>
<dbReference type="GO" id="GO:0006529">
    <property type="term" value="P:asparagine biosynthetic process"/>
    <property type="evidence" value="ECO:0007669"/>
    <property type="project" value="UniProtKB-KW"/>
</dbReference>
<feature type="compositionally biased region" description="Basic and acidic residues" evidence="5">
    <location>
        <begin position="20"/>
        <end position="34"/>
    </location>
</feature>
<evidence type="ECO:0000256" key="1">
    <source>
        <dbReference type="ARBA" id="ARBA00022605"/>
    </source>
</evidence>
<reference evidence="8" key="1">
    <citation type="submission" date="2025-08" db="UniProtKB">
        <authorList>
            <consortium name="RefSeq"/>
        </authorList>
    </citation>
    <scope>IDENTIFICATION</scope>
    <source>
        <tissue evidence="8">Sperm</tissue>
    </source>
</reference>
<sequence length="843" mass="87174">MCGIFCAVVPHDPAIPRPDPLPDRLTRDLLEGRGPDLGGQLTVVATPDDAGAGTGASFELRFLARVLHLRGDSPEPQPAVDARGNVLLWNGEVFGGLEVPPGESDTSVVLRALAGDGGDSGSDGVDSAIVSTLSLVRGPWALLYYQRASRCLWFGRDCFGRRSLLWLFPEAGDAGDGGGSGGGGGTVDPRWFAISSVASQQVPAGARWSEVPADGVYKVHLGSGGSGGSCLHVEWFPWRWSPPELAPPSGVDGAARTTPDTQDDSCHCHSGSPLDTTPRPLGGTRGETPTEEDGRAEELPPFFCVTKSKAYPGLRSFVPPMNMSVPQSPSAHPQGPHPQAPHPQSPHPQDPHPQGPHPHGPGPLGPDVISERMVAARQLVEALDEAVRVRCIPENCGGGSGSSGAGEGGVGVGDGSTDDGGGAGNAGGSTSGYGGNGGSIAGEASVAVLFSGGLDCMVLAALAHRHVPAHEPIDLLNVAFECRRRPLGGAVASGIGRRHRGHGKNSRKPAGARKGDPPKRGAPAAQVAKDERSNGDGSAAPPAESGAGEEEVEIGGRDGGPFDVPDRLSARAGLEELRTLFPHRRWRLIGVDVRADELASARARRIAHLVHPARSVLDDALGCALWFAARGRGELLLDEGDWEGTTASEPGSPPPGSPPPGSTTTAAAAVTMPAGPELFVSRAKVLLSGLGADEQLAGYSRHAARFRQGGWSALAAELRAELGRIGRRNLGRDDRVTADHGKEARFPYLDEAVVSQLSALPAHVKAEPGAARGTGDKLLLRQAALVHLGLAEASARPKRALQFGSRIAHMEGGGGGSGGGPRERGSDSCSRLVQQHHPSPECV</sequence>
<proteinExistence type="predicted"/>
<dbReference type="Proteomes" id="UP001318040">
    <property type="component" value="Chromosome 19"/>
</dbReference>
<keyword evidence="2" id="KW-0061">Asparagine biosynthesis</keyword>
<dbReference type="InterPro" id="IPR014729">
    <property type="entry name" value="Rossmann-like_a/b/a_fold"/>
</dbReference>
<feature type="compositionally biased region" description="Basic residues" evidence="5">
    <location>
        <begin position="496"/>
        <end position="511"/>
    </location>
</feature>
<dbReference type="Pfam" id="PF00733">
    <property type="entry name" value="Asn_synthase"/>
    <property type="match status" value="1"/>
</dbReference>
<feature type="region of interest" description="Disordered" evidence="5">
    <location>
        <begin position="320"/>
        <end position="368"/>
    </location>
</feature>
<feature type="region of interest" description="Disordered" evidence="5">
    <location>
        <begin position="246"/>
        <end position="299"/>
    </location>
</feature>
<evidence type="ECO:0000259" key="6">
    <source>
        <dbReference type="PROSITE" id="PS51278"/>
    </source>
</evidence>
<dbReference type="SUPFAM" id="SSF56235">
    <property type="entry name" value="N-terminal nucleophile aminohydrolases (Ntn hydrolases)"/>
    <property type="match status" value="1"/>
</dbReference>
<evidence type="ECO:0000256" key="5">
    <source>
        <dbReference type="SAM" id="MobiDB-lite"/>
    </source>
</evidence>
<feature type="region of interest" description="Disordered" evidence="5">
    <location>
        <begin position="642"/>
        <end position="665"/>
    </location>
</feature>
<dbReference type="InterPro" id="IPR051857">
    <property type="entry name" value="Asn_synthetase_domain"/>
</dbReference>
<feature type="region of interest" description="Disordered" evidence="5">
    <location>
        <begin position="806"/>
        <end position="843"/>
    </location>
</feature>
<evidence type="ECO:0000313" key="7">
    <source>
        <dbReference type="Proteomes" id="UP001318040"/>
    </source>
</evidence>
<dbReference type="SUPFAM" id="SSF52402">
    <property type="entry name" value="Adenine nucleotide alpha hydrolases-like"/>
    <property type="match status" value="2"/>
</dbReference>
<feature type="domain" description="Glutamine amidotransferase type-2" evidence="6">
    <location>
        <begin position="2"/>
        <end position="222"/>
    </location>
</feature>
<evidence type="ECO:0000256" key="3">
    <source>
        <dbReference type="ARBA" id="ARBA00022962"/>
    </source>
</evidence>
<dbReference type="PROSITE" id="PS51278">
    <property type="entry name" value="GATASE_TYPE_2"/>
    <property type="match status" value="1"/>
</dbReference>
<feature type="region of interest" description="Disordered" evidence="5">
    <location>
        <begin position="395"/>
        <end position="427"/>
    </location>
</feature>
<keyword evidence="7" id="KW-1185">Reference proteome</keyword>
<dbReference type="PANTHER" id="PTHR45937">
    <property type="entry name" value="ASPARAGINE SYNTHETASE DOMAIN-CONTAINING PROTEIN 1"/>
    <property type="match status" value="1"/>
</dbReference>
<accession>A0AAJ7T988</accession>
<organism evidence="7 8">
    <name type="scientific">Petromyzon marinus</name>
    <name type="common">Sea lamprey</name>
    <dbReference type="NCBI Taxonomy" id="7757"/>
    <lineage>
        <taxon>Eukaryota</taxon>
        <taxon>Metazoa</taxon>
        <taxon>Chordata</taxon>
        <taxon>Craniata</taxon>
        <taxon>Vertebrata</taxon>
        <taxon>Cyclostomata</taxon>
        <taxon>Hyperoartia</taxon>
        <taxon>Petromyzontiformes</taxon>
        <taxon>Petromyzontidae</taxon>
        <taxon>Petromyzon</taxon>
    </lineage>
</organism>
<feature type="compositionally biased region" description="Low complexity" evidence="5">
    <location>
        <begin position="537"/>
        <end position="546"/>
    </location>
</feature>
<feature type="region of interest" description="Disordered" evidence="5">
    <location>
        <begin position="17"/>
        <end position="40"/>
    </location>
</feature>
<feature type="compositionally biased region" description="Pro residues" evidence="5">
    <location>
        <begin position="335"/>
        <end position="364"/>
    </location>
</feature>
<evidence type="ECO:0000256" key="2">
    <source>
        <dbReference type="ARBA" id="ARBA00022888"/>
    </source>
</evidence>
<feature type="region of interest" description="Disordered" evidence="5">
    <location>
        <begin position="491"/>
        <end position="567"/>
    </location>
</feature>
<keyword evidence="3" id="KW-0315">Glutamine amidotransferase</keyword>
<feature type="compositionally biased region" description="Gly residues" evidence="5">
    <location>
        <begin position="811"/>
        <end position="820"/>
    </location>
</feature>
<dbReference type="GO" id="GO:0004066">
    <property type="term" value="F:asparagine synthase (glutamine-hydrolyzing) activity"/>
    <property type="evidence" value="ECO:0007669"/>
    <property type="project" value="InterPro"/>
</dbReference>
<dbReference type="Gene3D" id="3.60.20.10">
    <property type="entry name" value="Glutamine Phosphoribosylpyrophosphate, subunit 1, domain 1"/>
    <property type="match status" value="1"/>
</dbReference>
<dbReference type="InterPro" id="IPR001962">
    <property type="entry name" value="Asn_synthase"/>
</dbReference>
<dbReference type="CDD" id="cd01991">
    <property type="entry name" value="Asn_synthase_B_C"/>
    <property type="match status" value="1"/>
</dbReference>
<name>A0AAJ7T988_PETMA</name>
<evidence type="ECO:0000313" key="8">
    <source>
        <dbReference type="RefSeq" id="XP_032813164.1"/>
    </source>
</evidence>
<dbReference type="Gene3D" id="3.40.50.620">
    <property type="entry name" value="HUPs"/>
    <property type="match status" value="1"/>
</dbReference>
<dbReference type="KEGG" id="pmrn:116943924"/>